<dbReference type="RefSeq" id="WP_064063892.1">
    <property type="nucleotide sequence ID" value="NZ_LPZN01000019.1"/>
</dbReference>
<comment type="subcellular location">
    <subcellularLocation>
        <location evidence="1 12">Cytoplasm</location>
    </subcellularLocation>
</comment>
<evidence type="ECO:0000256" key="10">
    <source>
        <dbReference type="ARBA" id="ARBA00023157"/>
    </source>
</evidence>
<comment type="PTM">
    <text evidence="12">Upon Fe-S cluster removal intramolecular disulfide bonds are formed.</text>
</comment>
<evidence type="ECO:0000256" key="4">
    <source>
        <dbReference type="ARBA" id="ARBA00022490"/>
    </source>
</evidence>
<evidence type="ECO:0000256" key="8">
    <source>
        <dbReference type="ARBA" id="ARBA00023015"/>
    </source>
</evidence>
<gene>
    <name evidence="12" type="primary">whiB</name>
    <name evidence="14" type="ORF">NCTC13296_02489</name>
</gene>
<dbReference type="PANTHER" id="PTHR38839">
    <property type="entry name" value="TRANSCRIPTIONAL REGULATOR WHID-RELATED"/>
    <property type="match status" value="1"/>
</dbReference>
<evidence type="ECO:0000256" key="11">
    <source>
        <dbReference type="ARBA" id="ARBA00023163"/>
    </source>
</evidence>
<evidence type="ECO:0000256" key="2">
    <source>
        <dbReference type="ARBA" id="ARBA00006597"/>
    </source>
</evidence>
<dbReference type="GO" id="GO:0046872">
    <property type="term" value="F:metal ion binding"/>
    <property type="evidence" value="ECO:0007669"/>
    <property type="project" value="UniProtKB-KW"/>
</dbReference>
<dbReference type="GO" id="GO:0045892">
    <property type="term" value="P:negative regulation of DNA-templated transcription"/>
    <property type="evidence" value="ECO:0007669"/>
    <property type="project" value="TreeGrafter"/>
</dbReference>
<protein>
    <recommendedName>
        <fullName evidence="12">Transcriptional regulator WhiB</fullName>
    </recommendedName>
</protein>
<dbReference type="Pfam" id="PF02467">
    <property type="entry name" value="Whib"/>
    <property type="match status" value="1"/>
</dbReference>
<keyword evidence="10 12" id="KW-1015">Disulfide bond</keyword>
<dbReference type="GO" id="GO:0051539">
    <property type="term" value="F:4 iron, 4 sulfur cluster binding"/>
    <property type="evidence" value="ECO:0007669"/>
    <property type="project" value="UniProtKB-UniRule"/>
</dbReference>
<evidence type="ECO:0000256" key="1">
    <source>
        <dbReference type="ARBA" id="ARBA00004496"/>
    </source>
</evidence>
<keyword evidence="6 12" id="KW-0408">Iron</keyword>
<dbReference type="PROSITE" id="PS51674">
    <property type="entry name" value="4FE4S_WBL"/>
    <property type="match status" value="1"/>
</dbReference>
<dbReference type="AlphaFoldDB" id="A0A379M1K8"/>
<dbReference type="InterPro" id="IPR034768">
    <property type="entry name" value="4FE4S_WBL"/>
</dbReference>
<keyword evidence="7 12" id="KW-0411">Iron-sulfur</keyword>
<evidence type="ECO:0000313" key="15">
    <source>
        <dbReference type="Proteomes" id="UP000254569"/>
    </source>
</evidence>
<dbReference type="OrthoDB" id="4954884at2"/>
<reference evidence="14 15" key="1">
    <citation type="submission" date="2018-06" db="EMBL/GenBank/DDBJ databases">
        <authorList>
            <consortium name="Pathogen Informatics"/>
            <person name="Doyle S."/>
        </authorList>
    </citation>
    <scope>NUCLEOTIDE SEQUENCE [LARGE SCALE GENOMIC DNA]</scope>
    <source>
        <strain evidence="14 15">NCTC13296</strain>
    </source>
</reference>
<evidence type="ECO:0000256" key="7">
    <source>
        <dbReference type="ARBA" id="ARBA00023014"/>
    </source>
</evidence>
<name>A0A379M1K8_9NOCA</name>
<evidence type="ECO:0000256" key="12">
    <source>
        <dbReference type="HAMAP-Rule" id="MF_01479"/>
    </source>
</evidence>
<organism evidence="14 15">
    <name type="scientific">Rhodococcus gordoniae</name>
    <dbReference type="NCBI Taxonomy" id="223392"/>
    <lineage>
        <taxon>Bacteria</taxon>
        <taxon>Bacillati</taxon>
        <taxon>Actinomycetota</taxon>
        <taxon>Actinomycetes</taxon>
        <taxon>Mycobacteriales</taxon>
        <taxon>Nocardiaceae</taxon>
        <taxon>Rhodococcus</taxon>
    </lineage>
</organism>
<comment type="cofactor">
    <cofactor evidence="12">
        <name>[4Fe-4S] cluster</name>
        <dbReference type="ChEBI" id="CHEBI:49883"/>
    </cofactor>
    <text evidence="12">Binds 1 [4Fe-4S] cluster per subunit. Following nitrosylation of the [4Fe-4S] cluster binds 1 [4Fe-8(NO)] cluster per subunit.</text>
</comment>
<evidence type="ECO:0000256" key="5">
    <source>
        <dbReference type="ARBA" id="ARBA00022723"/>
    </source>
</evidence>
<evidence type="ECO:0000313" key="14">
    <source>
        <dbReference type="EMBL" id="SUE15626.1"/>
    </source>
</evidence>
<feature type="binding site" evidence="12">
    <location>
        <position position="64"/>
    </location>
    <ligand>
        <name>[4Fe-4S] cluster</name>
        <dbReference type="ChEBI" id="CHEBI:49883"/>
    </ligand>
</feature>
<dbReference type="GO" id="GO:0035731">
    <property type="term" value="F:dinitrosyl-iron complex binding"/>
    <property type="evidence" value="ECO:0007669"/>
    <property type="project" value="UniProtKB-UniRule"/>
</dbReference>
<feature type="binding site" evidence="12">
    <location>
        <position position="55"/>
    </location>
    <ligand>
        <name>[4Fe-4S] cluster</name>
        <dbReference type="ChEBI" id="CHEBI:49883"/>
    </ligand>
</feature>
<dbReference type="EMBL" id="UGVI01000001">
    <property type="protein sequence ID" value="SUE15626.1"/>
    <property type="molecule type" value="Genomic_DNA"/>
</dbReference>
<evidence type="ECO:0000256" key="6">
    <source>
        <dbReference type="ARBA" id="ARBA00023004"/>
    </source>
</evidence>
<evidence type="ECO:0000256" key="3">
    <source>
        <dbReference type="ARBA" id="ARBA00022485"/>
    </source>
</evidence>
<dbReference type="GO" id="GO:0005737">
    <property type="term" value="C:cytoplasm"/>
    <property type="evidence" value="ECO:0007669"/>
    <property type="project" value="UniProtKB-SubCell"/>
</dbReference>
<accession>A0A379M1K8</accession>
<keyword evidence="11 12" id="KW-0804">Transcription</keyword>
<comment type="similarity">
    <text evidence="2 12">Belongs to the WhiB family.</text>
</comment>
<evidence type="ECO:0000256" key="9">
    <source>
        <dbReference type="ARBA" id="ARBA00023125"/>
    </source>
</evidence>
<keyword evidence="15" id="KW-1185">Reference proteome</keyword>
<keyword evidence="3 12" id="KW-0004">4Fe-4S</keyword>
<dbReference type="GO" id="GO:0003677">
    <property type="term" value="F:DNA binding"/>
    <property type="evidence" value="ECO:0007669"/>
    <property type="project" value="UniProtKB-UniRule"/>
</dbReference>
<keyword evidence="5 12" id="KW-0479">Metal-binding</keyword>
<dbReference type="HAMAP" id="MF_01479">
    <property type="entry name" value="WhiB"/>
    <property type="match status" value="1"/>
</dbReference>
<keyword evidence="8 12" id="KW-0805">Transcription regulation</keyword>
<comment type="function">
    <text evidence="12">Acts as a transcriptional regulator. Probably redox-responsive. The apo- but not holo-form probably binds DNA.</text>
</comment>
<keyword evidence="4 12" id="KW-0963">Cytoplasm</keyword>
<dbReference type="PANTHER" id="PTHR38839:SF5">
    <property type="entry name" value="TRANSCRIPTIONAL REGULATOR WHID"/>
    <property type="match status" value="1"/>
</dbReference>
<comment type="PTM">
    <text evidence="12">The Fe-S cluster can be nitrosylated by nitric oxide (NO).</text>
</comment>
<feature type="domain" description="4Fe-4S Wbl-type" evidence="13">
    <location>
        <begin position="24"/>
        <end position="88"/>
    </location>
</feature>
<keyword evidence="9 12" id="KW-0238">DNA-binding</keyword>
<dbReference type="Proteomes" id="UP000254569">
    <property type="component" value="Unassembled WGS sequence"/>
</dbReference>
<dbReference type="InterPro" id="IPR003482">
    <property type="entry name" value="Whib"/>
</dbReference>
<dbReference type="GO" id="GO:0045454">
    <property type="term" value="P:cell redox homeostasis"/>
    <property type="evidence" value="ECO:0007669"/>
    <property type="project" value="TreeGrafter"/>
</dbReference>
<dbReference type="GO" id="GO:0047134">
    <property type="term" value="F:protein-disulfide reductase [NAD(P)H] activity"/>
    <property type="evidence" value="ECO:0007669"/>
    <property type="project" value="TreeGrafter"/>
</dbReference>
<proteinExistence type="inferred from homology"/>
<evidence type="ECO:0000259" key="13">
    <source>
        <dbReference type="PROSITE" id="PS51674"/>
    </source>
</evidence>
<feature type="binding site" evidence="12">
    <location>
        <position position="25"/>
    </location>
    <ligand>
        <name>[4Fe-4S] cluster</name>
        <dbReference type="ChEBI" id="CHEBI:49883"/>
    </ligand>
</feature>
<sequence length="99" mass="11454">MPAPKLLYLPPPVAEEWDWQMDAACRDVDGSLFFHPDNERGDARENRMASAKKVCARCPVRQKCLQYAFDSGERYGIWGGLTEDERARVRSARRRHTSR</sequence>
<feature type="binding site" evidence="12">
    <location>
        <position position="58"/>
    </location>
    <ligand>
        <name>[4Fe-4S] cluster</name>
        <dbReference type="ChEBI" id="CHEBI:49883"/>
    </ligand>
</feature>